<proteinExistence type="predicted"/>
<dbReference type="AlphaFoldDB" id="A0A1I3R820"/>
<dbReference type="InterPro" id="IPR015890">
    <property type="entry name" value="Chorismate_C"/>
</dbReference>
<dbReference type="InterPro" id="IPR019999">
    <property type="entry name" value="Anth_synth_I-like"/>
</dbReference>
<feature type="domain" description="Anthranilate synthase component I N-terminal" evidence="2">
    <location>
        <begin position="14"/>
        <end position="158"/>
    </location>
</feature>
<dbReference type="InterPro" id="IPR005801">
    <property type="entry name" value="ADC_synthase"/>
</dbReference>
<dbReference type="InterPro" id="IPR006805">
    <property type="entry name" value="Anth_synth_I_N"/>
</dbReference>
<name>A0A1I3R820_9BACT</name>
<sequence>MITLPQQGTWLPADTQTPISLYLTLVREKQGFLLESTEVDGRLGRYSLIGWDFRLILSCASGKLDVQSYDPRLHGLKEFSGQDYVSGLRACLAELTVTGPENLGPLPAVTRSVCGYMAYNMGGIFEPALADKLPPEEARSIMVLPGKVILFDHLHHRCCYLTLDSSTNLNGCQRPSTPAPPVVGAITTTPNQDEFLRRVGRAKELITQGEAIQIVLSTRFSAPFSGSAFELYRRLRQINPSPYTFFMSFGDLTIMGSSPELLIRCEDGLLQLRPIAGTRVRGATEAEDQALAEELLGDEKERAEHVMLVDLGRNDLGRIAAPGTVHVDKYMQVERFSHVMHLTSYLSAQLAEGLDAIDVLKAGFPAGTVSGAPKIRAMQIIADEEKLDRGPYAGGIGWIGLDQGQVNLDTGITIRSLWVENGQINWQAGAGLVFDSDPEKEWQECHNKARAILKAITSTGGGDDFTDRQL</sequence>
<feature type="domain" description="Chorismate-utilising enzyme C-terminal" evidence="1">
    <location>
        <begin position="192"/>
        <end position="448"/>
    </location>
</feature>
<dbReference type="STRING" id="52560.SAMN04488082_10334"/>
<keyword evidence="4" id="KW-1185">Reference proteome</keyword>
<dbReference type="Pfam" id="PF04715">
    <property type="entry name" value="Anth_synt_I_N"/>
    <property type="match status" value="1"/>
</dbReference>
<dbReference type="SUPFAM" id="SSF56322">
    <property type="entry name" value="ADC synthase"/>
    <property type="match status" value="1"/>
</dbReference>
<dbReference type="GO" id="GO:0000162">
    <property type="term" value="P:L-tryptophan biosynthetic process"/>
    <property type="evidence" value="ECO:0007669"/>
    <property type="project" value="TreeGrafter"/>
</dbReference>
<organism evidence="3 4">
    <name type="scientific">Desulfomicrobium apsheronum</name>
    <dbReference type="NCBI Taxonomy" id="52560"/>
    <lineage>
        <taxon>Bacteria</taxon>
        <taxon>Pseudomonadati</taxon>
        <taxon>Thermodesulfobacteriota</taxon>
        <taxon>Desulfovibrionia</taxon>
        <taxon>Desulfovibrionales</taxon>
        <taxon>Desulfomicrobiaceae</taxon>
        <taxon>Desulfomicrobium</taxon>
    </lineage>
</organism>
<reference evidence="4" key="1">
    <citation type="submission" date="2016-10" db="EMBL/GenBank/DDBJ databases">
        <authorList>
            <person name="Varghese N."/>
            <person name="Submissions S."/>
        </authorList>
    </citation>
    <scope>NUCLEOTIDE SEQUENCE [LARGE SCALE GENOMIC DNA]</scope>
    <source>
        <strain evidence="4">DSM 5918</strain>
    </source>
</reference>
<dbReference type="RefSeq" id="WP_092372900.1">
    <property type="nucleotide sequence ID" value="NZ_FORX01000003.1"/>
</dbReference>
<evidence type="ECO:0000259" key="2">
    <source>
        <dbReference type="Pfam" id="PF04715"/>
    </source>
</evidence>
<evidence type="ECO:0000313" key="3">
    <source>
        <dbReference type="EMBL" id="SFJ41487.1"/>
    </source>
</evidence>
<dbReference type="Proteomes" id="UP000198635">
    <property type="component" value="Unassembled WGS sequence"/>
</dbReference>
<dbReference type="OrthoDB" id="9803598at2"/>
<dbReference type="PRINTS" id="PR00095">
    <property type="entry name" value="ANTSNTHASEI"/>
</dbReference>
<dbReference type="EMBL" id="FORX01000003">
    <property type="protein sequence ID" value="SFJ41487.1"/>
    <property type="molecule type" value="Genomic_DNA"/>
</dbReference>
<accession>A0A1I3R820</accession>
<evidence type="ECO:0000313" key="4">
    <source>
        <dbReference type="Proteomes" id="UP000198635"/>
    </source>
</evidence>
<protein>
    <submittedName>
        <fullName evidence="3">Anthranilate synthase component 1</fullName>
    </submittedName>
</protein>
<gene>
    <name evidence="3" type="ORF">SAMN04488082_10334</name>
</gene>
<dbReference type="PANTHER" id="PTHR11236">
    <property type="entry name" value="AMINOBENZOATE/ANTHRANILATE SYNTHASE"/>
    <property type="match status" value="1"/>
</dbReference>
<evidence type="ECO:0000259" key="1">
    <source>
        <dbReference type="Pfam" id="PF00425"/>
    </source>
</evidence>
<dbReference type="Pfam" id="PF00425">
    <property type="entry name" value="Chorismate_bind"/>
    <property type="match status" value="1"/>
</dbReference>
<dbReference type="PANTHER" id="PTHR11236:SF9">
    <property type="entry name" value="ANTHRANILATE SYNTHASE COMPONENT 1"/>
    <property type="match status" value="1"/>
</dbReference>
<dbReference type="Gene3D" id="3.60.120.10">
    <property type="entry name" value="Anthranilate synthase"/>
    <property type="match status" value="1"/>
</dbReference>